<dbReference type="Proteomes" id="UP000078200">
    <property type="component" value="Unassembled WGS sequence"/>
</dbReference>
<keyword evidence="3" id="KW-1185">Reference proteome</keyword>
<dbReference type="EnsemblMetazoa" id="GAUT049032-RA">
    <property type="protein sequence ID" value="GAUT049032-PA"/>
    <property type="gene ID" value="GAUT049032"/>
</dbReference>
<accession>A0A1A9VVJ1</accession>
<proteinExistence type="predicted"/>
<keyword evidence="1" id="KW-0812">Transmembrane</keyword>
<evidence type="ECO:0000256" key="1">
    <source>
        <dbReference type="SAM" id="Phobius"/>
    </source>
</evidence>
<name>A0A1A9VVJ1_GLOAU</name>
<dbReference type="VEuPathDB" id="VectorBase:GAUT049032"/>
<keyword evidence="1" id="KW-0472">Membrane</keyword>
<evidence type="ECO:0000313" key="3">
    <source>
        <dbReference type="Proteomes" id="UP000078200"/>
    </source>
</evidence>
<protein>
    <submittedName>
        <fullName evidence="2">Uncharacterized protein</fullName>
    </submittedName>
</protein>
<keyword evidence="1" id="KW-1133">Transmembrane helix</keyword>
<dbReference type="AlphaFoldDB" id="A0A1A9VVJ1"/>
<feature type="transmembrane region" description="Helical" evidence="1">
    <location>
        <begin position="21"/>
        <end position="45"/>
    </location>
</feature>
<reference evidence="2" key="1">
    <citation type="submission" date="2020-05" db="UniProtKB">
        <authorList>
            <consortium name="EnsemblMetazoa"/>
        </authorList>
    </citation>
    <scope>IDENTIFICATION</scope>
    <source>
        <strain evidence="2">TTRI</strain>
    </source>
</reference>
<sequence>MHYDSRESRIAFDLKITFSTAASIFGVVEELLVMSTIVAAVAALVNDDVAVANVCVAVEAIADVDKPSEERVFTRVVVKAFSLIRARLVGGKAYDAAKSKLSTDDDVAVAEVL</sequence>
<organism evidence="2 3">
    <name type="scientific">Glossina austeni</name>
    <name type="common">Savannah tsetse fly</name>
    <dbReference type="NCBI Taxonomy" id="7395"/>
    <lineage>
        <taxon>Eukaryota</taxon>
        <taxon>Metazoa</taxon>
        <taxon>Ecdysozoa</taxon>
        <taxon>Arthropoda</taxon>
        <taxon>Hexapoda</taxon>
        <taxon>Insecta</taxon>
        <taxon>Pterygota</taxon>
        <taxon>Neoptera</taxon>
        <taxon>Endopterygota</taxon>
        <taxon>Diptera</taxon>
        <taxon>Brachycera</taxon>
        <taxon>Muscomorpha</taxon>
        <taxon>Hippoboscoidea</taxon>
        <taxon>Glossinidae</taxon>
        <taxon>Glossina</taxon>
    </lineage>
</organism>
<evidence type="ECO:0000313" key="2">
    <source>
        <dbReference type="EnsemblMetazoa" id="GAUT049032-PA"/>
    </source>
</evidence>